<dbReference type="AlphaFoldDB" id="A0A7X6RUX9"/>
<evidence type="ECO:0000313" key="2">
    <source>
        <dbReference type="Proteomes" id="UP000518188"/>
    </source>
</evidence>
<reference evidence="1 2" key="1">
    <citation type="submission" date="2020-04" db="EMBL/GenBank/DDBJ databases">
        <title>MicrobeNet Type strains.</title>
        <authorList>
            <person name="Nicholson A.C."/>
        </authorList>
    </citation>
    <scope>NUCLEOTIDE SEQUENCE [LARGE SCALE GENOMIC DNA]</scope>
    <source>
        <strain evidence="1 2">ATCC 700731</strain>
    </source>
</reference>
<dbReference type="EMBL" id="JAAXPJ010000001">
    <property type="protein sequence ID" value="NKZ10387.1"/>
    <property type="molecule type" value="Genomic_DNA"/>
</dbReference>
<proteinExistence type="predicted"/>
<name>A0A7X6RUX9_9MYCO</name>
<sequence length="205" mass="23162">MSEDFGGPLGEVWIAPREYELGAERWQSAAIEQLARAIDPLLGQVGRETLHDLPEPEDEQASTPSSETPLFRSVRIEHQWTWSAEDVLKFDVDSYLCQLYETAESVGGQMVSAMLHHISAIADEYGQTLSAEGRNFYDLLIEVAEKMDIDFDDDGKPTTMIVVNPETYKKLQADGPTPEQEAKLQTVFDLKRKEWSASRSRRDLP</sequence>
<dbReference type="Proteomes" id="UP000518188">
    <property type="component" value="Unassembled WGS sequence"/>
</dbReference>
<accession>A0A7X6RUX9</accession>
<evidence type="ECO:0000313" key="1">
    <source>
        <dbReference type="EMBL" id="NKZ10387.1"/>
    </source>
</evidence>
<dbReference type="RefSeq" id="WP_044518906.1">
    <property type="nucleotide sequence ID" value="NZ_HG322951.1"/>
</dbReference>
<protein>
    <submittedName>
        <fullName evidence="1">Uncharacterized protein</fullName>
    </submittedName>
</protein>
<organism evidence="1 2">
    <name type="scientific">Mycolicibacterium septicum DSM 44393</name>
    <dbReference type="NCBI Taxonomy" id="1341646"/>
    <lineage>
        <taxon>Bacteria</taxon>
        <taxon>Bacillati</taxon>
        <taxon>Actinomycetota</taxon>
        <taxon>Actinomycetes</taxon>
        <taxon>Mycobacteriales</taxon>
        <taxon>Mycobacteriaceae</taxon>
        <taxon>Mycolicibacterium</taxon>
    </lineage>
</organism>
<gene>
    <name evidence="1" type="ORF">HGA11_05300</name>
</gene>
<comment type="caution">
    <text evidence="1">The sequence shown here is derived from an EMBL/GenBank/DDBJ whole genome shotgun (WGS) entry which is preliminary data.</text>
</comment>